<reference evidence="1 2" key="1">
    <citation type="submission" date="2018-10" db="EMBL/GenBank/DDBJ databases">
        <title>Sequencing the genomes of 1000 actinobacteria strains.</title>
        <authorList>
            <person name="Klenk H.-P."/>
        </authorList>
    </citation>
    <scope>NUCLEOTIDE SEQUENCE [LARGE SCALE GENOMIC DNA]</scope>
    <source>
        <strain evidence="1 2">DSM 45175</strain>
    </source>
</reference>
<name>A0A495JNG7_9ACTN</name>
<evidence type="ECO:0000313" key="2">
    <source>
        <dbReference type="Proteomes" id="UP000277671"/>
    </source>
</evidence>
<sequence length="191" mass="20918">MPTVLIRRCPGVPVTRQGSCPISHLWILTGMRRYEIDVHAVSRGSAQTVYELLRAGETWPTWSGLGSFTLEQPSPMPDRDGVAASGVGADQAVGAIRLFRTGPLRSREQIVELVPGRRLSYVLLSGLPLRDYRADVDLTPTSGGTEIRWRSTFAAKVPGTGWFYRWFLGRFLDQTVRGLAGYAGRASSPAG</sequence>
<dbReference type="InterPro" id="IPR019587">
    <property type="entry name" value="Polyketide_cyclase/dehydratase"/>
</dbReference>
<evidence type="ECO:0000313" key="1">
    <source>
        <dbReference type="EMBL" id="RKR90473.1"/>
    </source>
</evidence>
<dbReference type="Pfam" id="PF10604">
    <property type="entry name" value="Polyketide_cyc2"/>
    <property type="match status" value="1"/>
</dbReference>
<dbReference type="Gene3D" id="3.30.530.20">
    <property type="match status" value="1"/>
</dbReference>
<protein>
    <submittedName>
        <fullName evidence="1">Polyketide cyclase/dehydrase/lipid transport protein</fullName>
    </submittedName>
</protein>
<dbReference type="InterPro" id="IPR023393">
    <property type="entry name" value="START-like_dom_sf"/>
</dbReference>
<accession>A0A495JNG7</accession>
<proteinExistence type="predicted"/>
<dbReference type="CDD" id="cd07821">
    <property type="entry name" value="PYR_PYL_RCAR_like"/>
    <property type="match status" value="1"/>
</dbReference>
<dbReference type="SUPFAM" id="SSF55961">
    <property type="entry name" value="Bet v1-like"/>
    <property type="match status" value="1"/>
</dbReference>
<gene>
    <name evidence="1" type="ORF">BDK92_4846</name>
</gene>
<organism evidence="1 2">
    <name type="scientific">Micromonospora pisi</name>
    <dbReference type="NCBI Taxonomy" id="589240"/>
    <lineage>
        <taxon>Bacteria</taxon>
        <taxon>Bacillati</taxon>
        <taxon>Actinomycetota</taxon>
        <taxon>Actinomycetes</taxon>
        <taxon>Micromonosporales</taxon>
        <taxon>Micromonosporaceae</taxon>
        <taxon>Micromonospora</taxon>
    </lineage>
</organism>
<comment type="caution">
    <text evidence="1">The sequence shown here is derived from an EMBL/GenBank/DDBJ whole genome shotgun (WGS) entry which is preliminary data.</text>
</comment>
<dbReference type="Proteomes" id="UP000277671">
    <property type="component" value="Unassembled WGS sequence"/>
</dbReference>
<keyword evidence="2" id="KW-1185">Reference proteome</keyword>
<dbReference type="AlphaFoldDB" id="A0A495JNG7"/>
<dbReference type="EMBL" id="RBKT01000001">
    <property type="protein sequence ID" value="RKR90473.1"/>
    <property type="molecule type" value="Genomic_DNA"/>
</dbReference>